<evidence type="ECO:0000256" key="1">
    <source>
        <dbReference type="ARBA" id="ARBA00023002"/>
    </source>
</evidence>
<dbReference type="GO" id="GO:0016628">
    <property type="term" value="F:oxidoreductase activity, acting on the CH-CH group of donors, NAD or NADP as acceptor"/>
    <property type="evidence" value="ECO:0007669"/>
    <property type="project" value="InterPro"/>
</dbReference>
<dbReference type="CDD" id="cd05288">
    <property type="entry name" value="PGDH"/>
    <property type="match status" value="1"/>
</dbReference>
<dbReference type="Gene3D" id="3.90.180.10">
    <property type="entry name" value="Medium-chain alcohol dehydrogenases, catalytic domain"/>
    <property type="match status" value="1"/>
</dbReference>
<dbReference type="InterPro" id="IPR020843">
    <property type="entry name" value="ER"/>
</dbReference>
<dbReference type="PANTHER" id="PTHR43205">
    <property type="entry name" value="PROSTAGLANDIN REDUCTASE"/>
    <property type="match status" value="1"/>
</dbReference>
<comment type="caution">
    <text evidence="3">The sequence shown here is derived from an EMBL/GenBank/DDBJ whole genome shotgun (WGS) entry which is preliminary data.</text>
</comment>
<dbReference type="Pfam" id="PF16884">
    <property type="entry name" value="ADH_N_2"/>
    <property type="match status" value="1"/>
</dbReference>
<accession>A0A327QN46</accession>
<organism evidence="3 4">
    <name type="scientific">Chitinophaga skermanii</name>
    <dbReference type="NCBI Taxonomy" id="331697"/>
    <lineage>
        <taxon>Bacteria</taxon>
        <taxon>Pseudomonadati</taxon>
        <taxon>Bacteroidota</taxon>
        <taxon>Chitinophagia</taxon>
        <taxon>Chitinophagales</taxon>
        <taxon>Chitinophagaceae</taxon>
        <taxon>Chitinophaga</taxon>
    </lineage>
</organism>
<name>A0A327QN46_9BACT</name>
<dbReference type="OrthoDB" id="9805663at2"/>
<dbReference type="InterPro" id="IPR011032">
    <property type="entry name" value="GroES-like_sf"/>
</dbReference>
<dbReference type="Proteomes" id="UP000249547">
    <property type="component" value="Unassembled WGS sequence"/>
</dbReference>
<dbReference type="SUPFAM" id="SSF50129">
    <property type="entry name" value="GroES-like"/>
    <property type="match status" value="1"/>
</dbReference>
<dbReference type="InterPro" id="IPR013149">
    <property type="entry name" value="ADH-like_C"/>
</dbReference>
<dbReference type="InterPro" id="IPR045010">
    <property type="entry name" value="MDR_fam"/>
</dbReference>
<dbReference type="AlphaFoldDB" id="A0A327QN46"/>
<dbReference type="SUPFAM" id="SSF51735">
    <property type="entry name" value="NAD(P)-binding Rossmann-fold domains"/>
    <property type="match status" value="1"/>
</dbReference>
<dbReference type="SMART" id="SM00829">
    <property type="entry name" value="PKS_ER"/>
    <property type="match status" value="1"/>
</dbReference>
<evidence type="ECO:0000313" key="3">
    <source>
        <dbReference type="EMBL" id="RAJ05305.1"/>
    </source>
</evidence>
<proteinExistence type="predicted"/>
<keyword evidence="1" id="KW-0560">Oxidoreductase</keyword>
<reference evidence="3 4" key="1">
    <citation type="submission" date="2018-06" db="EMBL/GenBank/DDBJ databases">
        <title>Genomic Encyclopedia of Archaeal and Bacterial Type Strains, Phase II (KMG-II): from individual species to whole genera.</title>
        <authorList>
            <person name="Goeker M."/>
        </authorList>
    </citation>
    <scope>NUCLEOTIDE SEQUENCE [LARGE SCALE GENOMIC DNA]</scope>
    <source>
        <strain evidence="3 4">DSM 23857</strain>
    </source>
</reference>
<dbReference type="EMBL" id="QLLL01000004">
    <property type="protein sequence ID" value="RAJ05305.1"/>
    <property type="molecule type" value="Genomic_DNA"/>
</dbReference>
<dbReference type="Gene3D" id="3.40.50.720">
    <property type="entry name" value="NAD(P)-binding Rossmann-like Domain"/>
    <property type="match status" value="1"/>
</dbReference>
<dbReference type="InterPro" id="IPR041694">
    <property type="entry name" value="ADH_N_2"/>
</dbReference>
<dbReference type="RefSeq" id="WP_111597910.1">
    <property type="nucleotide sequence ID" value="NZ_QLLL01000004.1"/>
</dbReference>
<dbReference type="FunFam" id="3.40.50.720:FF:000121">
    <property type="entry name" value="Prostaglandin reductase 2"/>
    <property type="match status" value="1"/>
</dbReference>
<gene>
    <name evidence="3" type="ORF">LX64_02462</name>
</gene>
<dbReference type="PANTHER" id="PTHR43205:SF7">
    <property type="entry name" value="PROSTAGLANDIN REDUCTASE 1"/>
    <property type="match status" value="1"/>
</dbReference>
<protein>
    <recommendedName>
        <fullName evidence="2">Enoyl reductase (ER) domain-containing protein</fullName>
    </recommendedName>
</protein>
<dbReference type="Pfam" id="PF00107">
    <property type="entry name" value="ADH_zinc_N"/>
    <property type="match status" value="1"/>
</dbReference>
<evidence type="ECO:0000259" key="2">
    <source>
        <dbReference type="SMART" id="SM00829"/>
    </source>
</evidence>
<sequence length="332" mass="35322">MKAKQIVLAERPKGLPTAATFRFEDIETPALQDGEVLLDPLYISVDPYMRGRMNDAKSYAPPYPLDAPIVGGIVAKVLESKAADLTAGDTVVGYLPWKTKIAISATEVRKVDVNGIPPSYYLGVLGMPGLTAYFGLVDIGNPKPGETVVVSGAAGAVGIVVGQIAKIKGARVIGIAGSDDKVALLKEKYGYDEVINYKTTEDMKAAIAAAAPDGVDVYFDNVGGDITDAVVANLNFFARIALCGQIALYNNTKVETGPRILPTILTRKALIKGFIIGDYAPRFGEAMQALGSWVKEGKLQYTETIVDGFDQLPEAFLGLFSGQNQGKMLVKA</sequence>
<evidence type="ECO:0000313" key="4">
    <source>
        <dbReference type="Proteomes" id="UP000249547"/>
    </source>
</evidence>
<feature type="domain" description="Enoyl reductase (ER)" evidence="2">
    <location>
        <begin position="18"/>
        <end position="330"/>
    </location>
</feature>
<keyword evidence="4" id="KW-1185">Reference proteome</keyword>
<dbReference type="InterPro" id="IPR036291">
    <property type="entry name" value="NAD(P)-bd_dom_sf"/>
</dbReference>